<organism evidence="4 5">
    <name type="scientific">Physocladia obscura</name>
    <dbReference type="NCBI Taxonomy" id="109957"/>
    <lineage>
        <taxon>Eukaryota</taxon>
        <taxon>Fungi</taxon>
        <taxon>Fungi incertae sedis</taxon>
        <taxon>Chytridiomycota</taxon>
        <taxon>Chytridiomycota incertae sedis</taxon>
        <taxon>Chytridiomycetes</taxon>
        <taxon>Chytridiales</taxon>
        <taxon>Chytriomycetaceae</taxon>
        <taxon>Physocladia</taxon>
    </lineage>
</organism>
<evidence type="ECO:0000256" key="2">
    <source>
        <dbReference type="SAM" id="MobiDB-lite"/>
    </source>
</evidence>
<dbReference type="PANTHER" id="PTHR22957">
    <property type="entry name" value="TBC1 DOMAIN FAMILY MEMBER GTPASE-ACTIVATING PROTEIN"/>
    <property type="match status" value="1"/>
</dbReference>
<dbReference type="PANTHER" id="PTHR22957:SF337">
    <property type="entry name" value="TBC1 DOMAIN FAMILY MEMBER 5"/>
    <property type="match status" value="1"/>
</dbReference>
<dbReference type="GO" id="GO:0005096">
    <property type="term" value="F:GTPase activator activity"/>
    <property type="evidence" value="ECO:0007669"/>
    <property type="project" value="UniProtKB-KW"/>
</dbReference>
<dbReference type="AlphaFoldDB" id="A0AAD5SQL8"/>
<evidence type="ECO:0000256" key="1">
    <source>
        <dbReference type="ARBA" id="ARBA00022468"/>
    </source>
</evidence>
<dbReference type="Pfam" id="PF00566">
    <property type="entry name" value="RabGAP-TBC"/>
    <property type="match status" value="1"/>
</dbReference>
<feature type="compositionally biased region" description="Low complexity" evidence="2">
    <location>
        <begin position="543"/>
        <end position="569"/>
    </location>
</feature>
<dbReference type="EMBL" id="JADGJH010002942">
    <property type="protein sequence ID" value="KAJ3093956.1"/>
    <property type="molecule type" value="Genomic_DNA"/>
</dbReference>
<dbReference type="InterPro" id="IPR035969">
    <property type="entry name" value="Rab-GAP_TBC_sf"/>
</dbReference>
<dbReference type="PROSITE" id="PS50086">
    <property type="entry name" value="TBC_RABGAP"/>
    <property type="match status" value="1"/>
</dbReference>
<dbReference type="FunFam" id="1.10.472.80:FF:000038">
    <property type="entry name" value="TBC1 domain family member 5"/>
    <property type="match status" value="1"/>
</dbReference>
<dbReference type="Gene3D" id="1.10.472.80">
    <property type="entry name" value="Ypt/Rab-GAP domain of gyp1p, domain 3"/>
    <property type="match status" value="1"/>
</dbReference>
<keyword evidence="5" id="KW-1185">Reference proteome</keyword>
<accession>A0AAD5SQL8</accession>
<dbReference type="SUPFAM" id="SSF47923">
    <property type="entry name" value="Ypt/Rab-GAP domain of gyp1p"/>
    <property type="match status" value="2"/>
</dbReference>
<evidence type="ECO:0000313" key="4">
    <source>
        <dbReference type="EMBL" id="KAJ3093956.1"/>
    </source>
</evidence>
<feature type="compositionally biased region" description="Polar residues" evidence="2">
    <location>
        <begin position="223"/>
        <end position="253"/>
    </location>
</feature>
<feature type="region of interest" description="Disordered" evidence="2">
    <location>
        <begin position="495"/>
        <end position="570"/>
    </location>
</feature>
<name>A0AAD5SQL8_9FUNG</name>
<evidence type="ECO:0000313" key="5">
    <source>
        <dbReference type="Proteomes" id="UP001211907"/>
    </source>
</evidence>
<proteinExistence type="predicted"/>
<comment type="caution">
    <text evidence="4">The sequence shown here is derived from an EMBL/GenBank/DDBJ whole genome shotgun (WGS) entry which is preliminary data.</text>
</comment>
<dbReference type="Proteomes" id="UP001211907">
    <property type="component" value="Unassembled WGS sequence"/>
</dbReference>
<keyword evidence="1" id="KW-0343">GTPase activation</keyword>
<dbReference type="InterPro" id="IPR000195">
    <property type="entry name" value="Rab-GAP-TBC_dom"/>
</dbReference>
<evidence type="ECO:0000259" key="3">
    <source>
        <dbReference type="PROSITE" id="PS50086"/>
    </source>
</evidence>
<feature type="region of interest" description="Disordered" evidence="2">
    <location>
        <begin position="219"/>
        <end position="253"/>
    </location>
</feature>
<feature type="compositionally biased region" description="Low complexity" evidence="2">
    <location>
        <begin position="506"/>
        <end position="528"/>
    </location>
</feature>
<gene>
    <name evidence="4" type="ORF">HK100_006339</name>
</gene>
<reference evidence="4" key="1">
    <citation type="submission" date="2020-05" db="EMBL/GenBank/DDBJ databases">
        <title>Phylogenomic resolution of chytrid fungi.</title>
        <authorList>
            <person name="Stajich J.E."/>
            <person name="Amses K."/>
            <person name="Simmons R."/>
            <person name="Seto K."/>
            <person name="Myers J."/>
            <person name="Bonds A."/>
            <person name="Quandt C.A."/>
            <person name="Barry K."/>
            <person name="Liu P."/>
            <person name="Grigoriev I."/>
            <person name="Longcore J.E."/>
            <person name="James T.Y."/>
        </authorList>
    </citation>
    <scope>NUCLEOTIDE SEQUENCE</scope>
    <source>
        <strain evidence="4">JEL0513</strain>
    </source>
</reference>
<protein>
    <recommendedName>
        <fullName evidence="3">Rab-GAP TBC domain-containing protein</fullName>
    </recommendedName>
</protein>
<feature type="domain" description="Rab-GAP TBC" evidence="3">
    <location>
        <begin position="1"/>
        <end position="157"/>
    </location>
</feature>
<sequence length="589" mass="64193">MTGYRQGMHELLAPILFVVNSDKIRIDSAESTNDPLAFIFDANFVEHDAFALFSRLMRSTKSWFDSSANTLPGGHNARVRNKASSVSAPQQNIPIVVLCNHIQNNIIQVLDPTLCSHLKHLNIEPQLYGLRWIRLLFGREFPFEELLCLWDGLFAHDSSLSLVQWICAAMLLLIREEIIQADYITVLQKLMRYPSLSTLKVKTVTGLLDKAKNLQREYEERVTISSQEQHSRESSAASEMSNQKKSSRTGSSKSVAEISNFLVHGEDSKKTAAQSDNADNLAVLQQRKISELKARDRTLAKKVDRCISQLADILSDAQTLNERRNEIEGIVDELKVVQTELVFSSGTSMSMTDGNESESPVMVSRPKMSAKAAASNLHEYSNDTILQRNANGSSILATGASGLDSWISTLSTAAQDVDLSKTVKAASSLFSGLFEERIGTSTFAPFVPADQQQRRHSAAVKAISGIEANTSAAGVAATSSPIKSTPSTLADVSTTIKSNVRSRPESVSSSIKSTASSAPTSFSSASTTIRSARYPPDHWRNNLPLQPQIQTQPQPASSDDSSTVGSVVSNPNKEVFVVVADGGFKDPLS</sequence>